<dbReference type="HOGENOM" id="CLU_3079050_0_0_0"/>
<dbReference type="KEGG" id="dgo:DGo_CA0441"/>
<name>H8GVJ1_DEIGI</name>
<dbReference type="PATRIC" id="fig|745776.4.peg.451"/>
<keyword evidence="2" id="KW-1185">Reference proteome</keyword>
<gene>
    <name evidence="1" type="ordered locus">DGo_CA0441</name>
</gene>
<proteinExistence type="predicted"/>
<evidence type="ECO:0000313" key="2">
    <source>
        <dbReference type="Proteomes" id="UP000007575"/>
    </source>
</evidence>
<dbReference type="AlphaFoldDB" id="H8GVJ1"/>
<dbReference type="Proteomes" id="UP000007575">
    <property type="component" value="Chromosome"/>
</dbReference>
<evidence type="ECO:0000313" key="1">
    <source>
        <dbReference type="EMBL" id="AFD24368.1"/>
    </source>
</evidence>
<organism evidence="1 2">
    <name type="scientific">Deinococcus gobiensis (strain DSM 21396 / JCM 16679 / CGMCC 1.7299 / I-0)</name>
    <dbReference type="NCBI Taxonomy" id="745776"/>
    <lineage>
        <taxon>Bacteria</taxon>
        <taxon>Thermotogati</taxon>
        <taxon>Deinococcota</taxon>
        <taxon>Deinococci</taxon>
        <taxon>Deinococcales</taxon>
        <taxon>Deinococcaceae</taxon>
        <taxon>Deinococcus</taxon>
    </lineage>
</organism>
<sequence>MPPSGGIFWSWEGLLRCVAHPLAPLPPGGGILFAAPGKASFRASAGGLVLAA</sequence>
<protein>
    <submittedName>
        <fullName evidence="1">Uncharacterized protein</fullName>
    </submittedName>
</protein>
<reference evidence="1 2" key="1">
    <citation type="journal article" date="2012" name="PLoS ONE">
        <title>Genome sequence and transcriptome analysis of the radioresistant bacterium Deinococcus gobiensis: insights into the extreme environmental adaptations.</title>
        <authorList>
            <person name="Yuan M."/>
            <person name="Chen M."/>
            <person name="Zhang W."/>
            <person name="Lu W."/>
            <person name="Wang J."/>
            <person name="Yang M."/>
            <person name="Zhao P."/>
            <person name="Tang R."/>
            <person name="Li X."/>
            <person name="Hao Y."/>
            <person name="Zhou Z."/>
            <person name="Zhan Y."/>
            <person name="Yu H."/>
            <person name="Teng C."/>
            <person name="Yan Y."/>
            <person name="Ping S."/>
            <person name="Wang Y."/>
            <person name="Lin M."/>
        </authorList>
    </citation>
    <scope>NUCLEOTIDE SEQUENCE [LARGE SCALE GENOMIC DNA]</scope>
    <source>
        <strain evidence="1 2">I-0</strain>
    </source>
</reference>
<dbReference type="EMBL" id="CP002191">
    <property type="protein sequence ID" value="AFD24368.1"/>
    <property type="molecule type" value="Genomic_DNA"/>
</dbReference>
<accession>H8GVJ1</accession>